<accession>A0ABV0GPZ5</accession>
<dbReference type="SUPFAM" id="SSF46785">
    <property type="entry name" value="Winged helix' DNA-binding domain"/>
    <property type="match status" value="1"/>
</dbReference>
<dbReference type="CDD" id="cd00090">
    <property type="entry name" value="HTH_ARSR"/>
    <property type="match status" value="1"/>
</dbReference>
<organism evidence="3 4">
    <name type="scientific">Paenarthrobacter nicotinovorans</name>
    <name type="common">Arthrobacter nicotinovorans</name>
    <dbReference type="NCBI Taxonomy" id="29320"/>
    <lineage>
        <taxon>Bacteria</taxon>
        <taxon>Bacillati</taxon>
        <taxon>Actinomycetota</taxon>
        <taxon>Actinomycetes</taxon>
        <taxon>Micrococcales</taxon>
        <taxon>Micrococcaceae</taxon>
        <taxon>Paenarthrobacter</taxon>
    </lineage>
</organism>
<feature type="domain" description="HTH marR-type" evidence="2">
    <location>
        <begin position="1"/>
        <end position="140"/>
    </location>
</feature>
<dbReference type="Pfam" id="PF12802">
    <property type="entry name" value="MarR_2"/>
    <property type="match status" value="1"/>
</dbReference>
<dbReference type="SMART" id="SM00347">
    <property type="entry name" value="HTH_MARR"/>
    <property type="match status" value="1"/>
</dbReference>
<dbReference type="RefSeq" id="WP_081733579.1">
    <property type="nucleotide sequence ID" value="NZ_JAVDRC010000003.1"/>
</dbReference>
<keyword evidence="4" id="KW-1185">Reference proteome</keyword>
<evidence type="ECO:0000313" key="4">
    <source>
        <dbReference type="Proteomes" id="UP001448614"/>
    </source>
</evidence>
<name>A0ABV0GPZ5_PAENI</name>
<gene>
    <name evidence="3" type="ORF">V3C41_06025</name>
</gene>
<dbReference type="InterPro" id="IPR039422">
    <property type="entry name" value="MarR/SlyA-like"/>
</dbReference>
<evidence type="ECO:0000256" key="1">
    <source>
        <dbReference type="SAM" id="MobiDB-lite"/>
    </source>
</evidence>
<dbReference type="InterPro" id="IPR036388">
    <property type="entry name" value="WH-like_DNA-bd_sf"/>
</dbReference>
<dbReference type="InterPro" id="IPR036390">
    <property type="entry name" value="WH_DNA-bd_sf"/>
</dbReference>
<dbReference type="InterPro" id="IPR011991">
    <property type="entry name" value="ArsR-like_HTH"/>
</dbReference>
<dbReference type="PANTHER" id="PTHR33164">
    <property type="entry name" value="TRANSCRIPTIONAL REGULATOR, MARR FAMILY"/>
    <property type="match status" value="1"/>
</dbReference>
<sequence>MGKETVDHKALAACMIDISSDIRRKSLNETGLPPISNGMLEILRVVESHPGITVAEVAARLGRQLSNVSSQLRELVAVGMVTRVKDATDKRYVSLHPTDESRRIKSLLEGSWADALNAASARLLPEEREQIAASLPALERLASFLAEPEQTPAPVVTAGVGTPPRDRSGTSPGALR</sequence>
<proteinExistence type="predicted"/>
<dbReference type="Gene3D" id="1.10.10.10">
    <property type="entry name" value="Winged helix-like DNA-binding domain superfamily/Winged helix DNA-binding domain"/>
    <property type="match status" value="1"/>
</dbReference>
<feature type="region of interest" description="Disordered" evidence="1">
    <location>
        <begin position="149"/>
        <end position="176"/>
    </location>
</feature>
<dbReference type="PROSITE" id="PS50995">
    <property type="entry name" value="HTH_MARR_2"/>
    <property type="match status" value="1"/>
</dbReference>
<reference evidence="3 4" key="1">
    <citation type="journal article" date="2024" name="Appl. Microbiol. Biotechnol.">
        <title>Biosynthetic gene clusters with biotechnological applications in novel Antarctic isolates from Actinomycetota.</title>
        <authorList>
            <person name="Bruna P."/>
            <person name="Nunez-Montero K."/>
            <person name="Contreras M.J."/>
            <person name="Leal K."/>
            <person name="Garcia M."/>
            <person name="Abanto M."/>
            <person name="Barrientos L."/>
        </authorList>
    </citation>
    <scope>NUCLEOTIDE SEQUENCE [LARGE SCALE GENOMIC DNA]</scope>
    <source>
        <strain evidence="3 4">Se16.17</strain>
    </source>
</reference>
<protein>
    <submittedName>
        <fullName evidence="3">MarR family winged helix-turn-helix transcriptional regulator</fullName>
    </submittedName>
</protein>
<dbReference type="EMBL" id="JBBMFV010000004">
    <property type="protein sequence ID" value="MEO3940623.1"/>
    <property type="molecule type" value="Genomic_DNA"/>
</dbReference>
<dbReference type="InterPro" id="IPR000835">
    <property type="entry name" value="HTH_MarR-typ"/>
</dbReference>
<comment type="caution">
    <text evidence="3">The sequence shown here is derived from an EMBL/GenBank/DDBJ whole genome shotgun (WGS) entry which is preliminary data.</text>
</comment>
<dbReference type="Proteomes" id="UP001448614">
    <property type="component" value="Unassembled WGS sequence"/>
</dbReference>
<evidence type="ECO:0000259" key="2">
    <source>
        <dbReference type="PROSITE" id="PS50995"/>
    </source>
</evidence>
<evidence type="ECO:0000313" key="3">
    <source>
        <dbReference type="EMBL" id="MEO3940623.1"/>
    </source>
</evidence>
<dbReference type="PANTHER" id="PTHR33164:SF43">
    <property type="entry name" value="HTH-TYPE TRANSCRIPTIONAL REPRESSOR YETL"/>
    <property type="match status" value="1"/>
</dbReference>